<gene>
    <name evidence="2" type="ORF">UY3_07325</name>
</gene>
<accession>M7BTG1</accession>
<keyword evidence="3" id="KW-1185">Reference proteome</keyword>
<evidence type="ECO:0000313" key="3">
    <source>
        <dbReference type="Proteomes" id="UP000031443"/>
    </source>
</evidence>
<dbReference type="EMBL" id="KB528689">
    <property type="protein sequence ID" value="EMP35363.1"/>
    <property type="molecule type" value="Genomic_DNA"/>
</dbReference>
<feature type="compositionally biased region" description="Polar residues" evidence="1">
    <location>
        <begin position="145"/>
        <end position="167"/>
    </location>
</feature>
<dbReference type="Proteomes" id="UP000031443">
    <property type="component" value="Unassembled WGS sequence"/>
</dbReference>
<evidence type="ECO:0000313" key="2">
    <source>
        <dbReference type="EMBL" id="EMP35363.1"/>
    </source>
</evidence>
<feature type="compositionally biased region" description="Basic and acidic residues" evidence="1">
    <location>
        <begin position="1"/>
        <end position="10"/>
    </location>
</feature>
<protein>
    <submittedName>
        <fullName evidence="2">Uncharacterized protein</fullName>
    </submittedName>
</protein>
<name>M7BTG1_CHEMY</name>
<feature type="region of interest" description="Disordered" evidence="1">
    <location>
        <begin position="145"/>
        <end position="172"/>
    </location>
</feature>
<evidence type="ECO:0000256" key="1">
    <source>
        <dbReference type="SAM" id="MobiDB-lite"/>
    </source>
</evidence>
<organism evidence="2 3">
    <name type="scientific">Chelonia mydas</name>
    <name type="common">Green sea-turtle</name>
    <name type="synonym">Chelonia agassizi</name>
    <dbReference type="NCBI Taxonomy" id="8469"/>
    <lineage>
        <taxon>Eukaryota</taxon>
        <taxon>Metazoa</taxon>
        <taxon>Chordata</taxon>
        <taxon>Craniata</taxon>
        <taxon>Vertebrata</taxon>
        <taxon>Euteleostomi</taxon>
        <taxon>Archelosauria</taxon>
        <taxon>Testudinata</taxon>
        <taxon>Testudines</taxon>
        <taxon>Cryptodira</taxon>
        <taxon>Durocryptodira</taxon>
        <taxon>Americhelydia</taxon>
        <taxon>Chelonioidea</taxon>
        <taxon>Cheloniidae</taxon>
        <taxon>Chelonia</taxon>
    </lineage>
</organism>
<proteinExistence type="predicted"/>
<dbReference type="AlphaFoldDB" id="M7BTG1"/>
<reference evidence="3" key="1">
    <citation type="journal article" date="2013" name="Nat. Genet.">
        <title>The draft genomes of soft-shell turtle and green sea turtle yield insights into the development and evolution of the turtle-specific body plan.</title>
        <authorList>
            <person name="Wang Z."/>
            <person name="Pascual-Anaya J."/>
            <person name="Zadissa A."/>
            <person name="Li W."/>
            <person name="Niimura Y."/>
            <person name="Huang Z."/>
            <person name="Li C."/>
            <person name="White S."/>
            <person name="Xiong Z."/>
            <person name="Fang D."/>
            <person name="Wang B."/>
            <person name="Ming Y."/>
            <person name="Chen Y."/>
            <person name="Zheng Y."/>
            <person name="Kuraku S."/>
            <person name="Pignatelli M."/>
            <person name="Herrero J."/>
            <person name="Beal K."/>
            <person name="Nozawa M."/>
            <person name="Li Q."/>
            <person name="Wang J."/>
            <person name="Zhang H."/>
            <person name="Yu L."/>
            <person name="Shigenobu S."/>
            <person name="Wang J."/>
            <person name="Liu J."/>
            <person name="Flicek P."/>
            <person name="Searle S."/>
            <person name="Wang J."/>
            <person name="Kuratani S."/>
            <person name="Yin Y."/>
            <person name="Aken B."/>
            <person name="Zhang G."/>
            <person name="Irie N."/>
        </authorList>
    </citation>
    <scope>NUCLEOTIDE SEQUENCE [LARGE SCALE GENOMIC DNA]</scope>
</reference>
<feature type="region of interest" description="Disordered" evidence="1">
    <location>
        <begin position="1"/>
        <end position="22"/>
    </location>
</feature>
<sequence length="286" mass="31061">MQEVAERYSGESDSIPASDPEFLGDARQNRLVEAIAPRLGKVAVNCAIPSTDSQLRPDVVVTDEAQKKIILVDVTVSFENRTPAFREARARKLEKYAPPADTLRAKGYEVQMDALIVGALALGTPATSVCCGPAGWVDATHSSCGASWSRTPSDGPGTSTSNTSPATDSIRRIRRNYSPANPTMEPGILRKSCQTQQVYSNQLPAEDCAQKSPRKMKTPVLRWEITVAHRFRALQKTLTNGTICGSRNLCFIFGSVSPKVIIPPVMTAVLSTPLYLVLNPQQIPHL</sequence>